<evidence type="ECO:0000256" key="2">
    <source>
        <dbReference type="ARBA" id="ARBA00022692"/>
    </source>
</evidence>
<dbReference type="Pfam" id="PF01027">
    <property type="entry name" value="Bax1-I"/>
    <property type="match status" value="1"/>
</dbReference>
<name>A0A9P7BMI7_RHIOR</name>
<dbReference type="GO" id="GO:0016020">
    <property type="term" value="C:membrane"/>
    <property type="evidence" value="ECO:0007669"/>
    <property type="project" value="UniProtKB-SubCell"/>
</dbReference>
<feature type="transmembrane region" description="Helical" evidence="5">
    <location>
        <begin position="138"/>
        <end position="160"/>
    </location>
</feature>
<gene>
    <name evidence="6" type="ORF">G6F64_011324</name>
</gene>
<keyword evidence="3 5" id="KW-1133">Transmembrane helix</keyword>
<keyword evidence="2 5" id="KW-0812">Transmembrane</keyword>
<evidence type="ECO:0000313" key="7">
    <source>
        <dbReference type="Proteomes" id="UP000716291"/>
    </source>
</evidence>
<comment type="subcellular location">
    <subcellularLocation>
        <location evidence="1">Membrane</location>
        <topology evidence="1">Multi-pass membrane protein</topology>
    </subcellularLocation>
</comment>
<feature type="transmembrane region" description="Helical" evidence="5">
    <location>
        <begin position="166"/>
        <end position="182"/>
    </location>
</feature>
<dbReference type="InterPro" id="IPR006214">
    <property type="entry name" value="Bax_inhibitor_1-related"/>
</dbReference>
<sequence>MSEKQGYYHDSSSSGTISQPVRRHLIDVYLTLAAMCAIATVGSQMGDYLGSSGPSVGSIGAIASASMIRYTSMNSTSRWGLLLAYSIFSGIAISTFISFILNWDPSGNMIFMALTSSILIFLGFSISATMSSRRSTMYIGALASSAIGILLWLSLANVLFIRSSSLFSFELYAGLLAFAGFGKQK</sequence>
<organism evidence="6 7">
    <name type="scientific">Rhizopus oryzae</name>
    <name type="common">Mucormycosis agent</name>
    <name type="synonym">Rhizopus arrhizus var. delemar</name>
    <dbReference type="NCBI Taxonomy" id="64495"/>
    <lineage>
        <taxon>Eukaryota</taxon>
        <taxon>Fungi</taxon>
        <taxon>Fungi incertae sedis</taxon>
        <taxon>Mucoromycota</taxon>
        <taxon>Mucoromycotina</taxon>
        <taxon>Mucoromycetes</taxon>
        <taxon>Mucorales</taxon>
        <taxon>Mucorineae</taxon>
        <taxon>Rhizopodaceae</taxon>
        <taxon>Rhizopus</taxon>
    </lineage>
</organism>
<protein>
    <submittedName>
        <fullName evidence="6">Uncharacterized protein</fullName>
    </submittedName>
</protein>
<accession>A0A9P7BMI7</accession>
<keyword evidence="7" id="KW-1185">Reference proteome</keyword>
<evidence type="ECO:0000313" key="6">
    <source>
        <dbReference type="EMBL" id="KAG1301981.1"/>
    </source>
</evidence>
<keyword evidence="4 5" id="KW-0472">Membrane</keyword>
<feature type="transmembrane region" description="Helical" evidence="5">
    <location>
        <begin position="109"/>
        <end position="126"/>
    </location>
</feature>
<dbReference type="AlphaFoldDB" id="A0A9P7BMI7"/>
<evidence type="ECO:0000256" key="4">
    <source>
        <dbReference type="ARBA" id="ARBA00023136"/>
    </source>
</evidence>
<evidence type="ECO:0000256" key="1">
    <source>
        <dbReference type="ARBA" id="ARBA00004141"/>
    </source>
</evidence>
<reference evidence="6" key="1">
    <citation type="journal article" date="2020" name="Microb. Genom.">
        <title>Genetic diversity of clinical and environmental Mucorales isolates obtained from an investigation of mucormycosis cases among solid organ transplant recipients.</title>
        <authorList>
            <person name="Nguyen M.H."/>
            <person name="Kaul D."/>
            <person name="Muto C."/>
            <person name="Cheng S.J."/>
            <person name="Richter R.A."/>
            <person name="Bruno V.M."/>
            <person name="Liu G."/>
            <person name="Beyhan S."/>
            <person name="Sundermann A.J."/>
            <person name="Mounaud S."/>
            <person name="Pasculle A.W."/>
            <person name="Nierman W.C."/>
            <person name="Driscoll E."/>
            <person name="Cumbie R."/>
            <person name="Clancy C.J."/>
            <person name="Dupont C.L."/>
        </authorList>
    </citation>
    <scope>NUCLEOTIDE SEQUENCE</scope>
    <source>
        <strain evidence="6">GL11</strain>
    </source>
</reference>
<evidence type="ECO:0000256" key="3">
    <source>
        <dbReference type="ARBA" id="ARBA00022989"/>
    </source>
</evidence>
<comment type="caution">
    <text evidence="6">The sequence shown here is derived from an EMBL/GenBank/DDBJ whole genome shotgun (WGS) entry which is preliminary data.</text>
</comment>
<dbReference type="Proteomes" id="UP000716291">
    <property type="component" value="Unassembled WGS sequence"/>
</dbReference>
<evidence type="ECO:0000256" key="5">
    <source>
        <dbReference type="SAM" id="Phobius"/>
    </source>
</evidence>
<dbReference type="OrthoDB" id="1277691at2759"/>
<proteinExistence type="predicted"/>
<dbReference type="EMBL" id="JAANQT010002704">
    <property type="protein sequence ID" value="KAG1301981.1"/>
    <property type="molecule type" value="Genomic_DNA"/>
</dbReference>
<feature type="transmembrane region" description="Helical" evidence="5">
    <location>
        <begin position="82"/>
        <end position="103"/>
    </location>
</feature>